<sequence length="501" mass="57952">MTTDIQNRKDAFTFIWRIQNFCYNSHHLFQTLTSPSFHPNKMAMTRWKLILKASECSTSCYIQRDFFDNGPEVFTINFETSVLAPDGSAIESTIVRKKDTQFKRNSVFPTIELLTAEILQNERDVYLPQDVLTIQCKMWTDRSCCEIERVYARSTLCTERDLIVQRFELFSSERSYMPSSFQIKSKSKDWLVMCVKMGLIAGSDENEKIKAEIKVFNLFKTCKFICNVHLLDAVGKKTQCGFVDTRYGVSDNDLSFLPIPLPYSKKEMIDRKSEYLPNDELCLQFEFLFANGVIQNEIERTDYDLQLKPAHIPTTSDFHNTPLSNSLYSLYDKQEFCDVELKTKTSTFHAHKLVLCAVSSVFKSKLTNEELANTSGCIQIDDLDDEILDLLLHFLYTGNLENLQWETAGQLYHAAGKYDVHLLKAHCEAFLMRALDTSNASETLVLADKQRDSFLKDFVVNFILQHDEEIFPSDSWKYLTQSNIELALQTMLLKYRKSQTN</sequence>
<proteinExistence type="predicted"/>
<dbReference type="InterPro" id="IPR011333">
    <property type="entry name" value="SKP1/BTB/POZ_sf"/>
</dbReference>
<accession>A0A8X6GIR2</accession>
<dbReference type="InterPro" id="IPR008974">
    <property type="entry name" value="TRAF-like"/>
</dbReference>
<dbReference type="AlphaFoldDB" id="A0A8X6GIR2"/>
<dbReference type="SUPFAM" id="SSF49599">
    <property type="entry name" value="TRAF domain-like"/>
    <property type="match status" value="1"/>
</dbReference>
<evidence type="ECO:0000313" key="3">
    <source>
        <dbReference type="Proteomes" id="UP000887116"/>
    </source>
</evidence>
<evidence type="ECO:0000259" key="1">
    <source>
        <dbReference type="PROSITE" id="PS50097"/>
    </source>
</evidence>
<dbReference type="SMART" id="SM00225">
    <property type="entry name" value="BTB"/>
    <property type="match status" value="1"/>
</dbReference>
<dbReference type="CDD" id="cd18186">
    <property type="entry name" value="BTB_POZ_ZBTB_KLHL-like"/>
    <property type="match status" value="1"/>
</dbReference>
<keyword evidence="3" id="KW-1185">Reference proteome</keyword>
<feature type="domain" description="BTB" evidence="1">
    <location>
        <begin position="337"/>
        <end position="404"/>
    </location>
</feature>
<dbReference type="PANTHER" id="PTHR24413">
    <property type="entry name" value="SPECKLE-TYPE POZ PROTEIN"/>
    <property type="match status" value="1"/>
</dbReference>
<organism evidence="2 3">
    <name type="scientific">Trichonephila clavata</name>
    <name type="common">Joro spider</name>
    <name type="synonym">Nephila clavata</name>
    <dbReference type="NCBI Taxonomy" id="2740835"/>
    <lineage>
        <taxon>Eukaryota</taxon>
        <taxon>Metazoa</taxon>
        <taxon>Ecdysozoa</taxon>
        <taxon>Arthropoda</taxon>
        <taxon>Chelicerata</taxon>
        <taxon>Arachnida</taxon>
        <taxon>Araneae</taxon>
        <taxon>Araneomorphae</taxon>
        <taxon>Entelegynae</taxon>
        <taxon>Araneoidea</taxon>
        <taxon>Nephilidae</taxon>
        <taxon>Trichonephila</taxon>
    </lineage>
</organism>
<dbReference type="Gene3D" id="3.30.710.10">
    <property type="entry name" value="Potassium Channel Kv1.1, Chain A"/>
    <property type="match status" value="1"/>
</dbReference>
<dbReference type="InterPro" id="IPR000210">
    <property type="entry name" value="BTB/POZ_dom"/>
</dbReference>
<evidence type="ECO:0000313" key="2">
    <source>
        <dbReference type="EMBL" id="GFR03914.1"/>
    </source>
</evidence>
<dbReference type="Proteomes" id="UP000887116">
    <property type="component" value="Unassembled WGS sequence"/>
</dbReference>
<dbReference type="EMBL" id="BMAO01015743">
    <property type="protein sequence ID" value="GFR03914.1"/>
    <property type="molecule type" value="Genomic_DNA"/>
</dbReference>
<gene>
    <name evidence="2" type="ORF">TNCT_527711</name>
</gene>
<reference evidence="2" key="1">
    <citation type="submission" date="2020-07" db="EMBL/GenBank/DDBJ databases">
        <title>Multicomponent nature underlies the extraordinary mechanical properties of spider dragline silk.</title>
        <authorList>
            <person name="Kono N."/>
            <person name="Nakamura H."/>
            <person name="Mori M."/>
            <person name="Yoshida Y."/>
            <person name="Ohtoshi R."/>
            <person name="Malay A.D."/>
            <person name="Moran D.A.P."/>
            <person name="Tomita M."/>
            <person name="Numata K."/>
            <person name="Arakawa K."/>
        </authorList>
    </citation>
    <scope>NUCLEOTIDE SEQUENCE</scope>
</reference>
<dbReference type="Gene3D" id="1.25.40.420">
    <property type="match status" value="1"/>
</dbReference>
<name>A0A8X6GIR2_TRICU</name>
<dbReference type="Pfam" id="PF00651">
    <property type="entry name" value="BTB"/>
    <property type="match status" value="1"/>
</dbReference>
<comment type="caution">
    <text evidence="2">The sequence shown here is derived from an EMBL/GenBank/DDBJ whole genome shotgun (WGS) entry which is preliminary data.</text>
</comment>
<dbReference type="PROSITE" id="PS50097">
    <property type="entry name" value="BTB"/>
    <property type="match status" value="1"/>
</dbReference>
<dbReference type="Gene3D" id="2.60.210.10">
    <property type="entry name" value="Apoptosis, Tumor Necrosis Factor Receptor Associated Protein 2, Chain A"/>
    <property type="match status" value="1"/>
</dbReference>
<protein>
    <recommendedName>
        <fullName evidence="1">BTB domain-containing protein</fullName>
    </recommendedName>
</protein>
<dbReference type="OrthoDB" id="6435871at2759"/>
<dbReference type="SUPFAM" id="SSF54695">
    <property type="entry name" value="POZ domain"/>
    <property type="match status" value="1"/>
</dbReference>